<dbReference type="EMBL" id="JAUEPR010000019">
    <property type="protein sequence ID" value="KAK0476870.1"/>
    <property type="molecule type" value="Genomic_DNA"/>
</dbReference>
<dbReference type="Pfam" id="PF14226">
    <property type="entry name" value="DIOX_N"/>
    <property type="match status" value="1"/>
</dbReference>
<dbReference type="Gene3D" id="2.60.120.330">
    <property type="entry name" value="B-lactam Antibiotic, Isopenicillin N Synthase, Chain"/>
    <property type="match status" value="1"/>
</dbReference>
<evidence type="ECO:0000313" key="4">
    <source>
        <dbReference type="Proteomes" id="UP001175227"/>
    </source>
</evidence>
<organism evidence="3 4">
    <name type="scientific">Armillaria novae-zelandiae</name>
    <dbReference type="NCBI Taxonomy" id="153914"/>
    <lineage>
        <taxon>Eukaryota</taxon>
        <taxon>Fungi</taxon>
        <taxon>Dikarya</taxon>
        <taxon>Basidiomycota</taxon>
        <taxon>Agaricomycotina</taxon>
        <taxon>Agaricomycetes</taxon>
        <taxon>Agaricomycetidae</taxon>
        <taxon>Agaricales</taxon>
        <taxon>Marasmiineae</taxon>
        <taxon>Physalacriaceae</taxon>
        <taxon>Armillaria</taxon>
    </lineage>
</organism>
<evidence type="ECO:0000259" key="2">
    <source>
        <dbReference type="Pfam" id="PF14226"/>
    </source>
</evidence>
<dbReference type="InterPro" id="IPR044861">
    <property type="entry name" value="IPNS-like_FE2OG_OXY"/>
</dbReference>
<dbReference type="InterPro" id="IPR027443">
    <property type="entry name" value="IPNS-like_sf"/>
</dbReference>
<accession>A0AA39P400</accession>
<feature type="domain" description="Non-haem dioxygenase N-terminal" evidence="2">
    <location>
        <begin position="31"/>
        <end position="124"/>
    </location>
</feature>
<dbReference type="Pfam" id="PF03171">
    <property type="entry name" value="2OG-FeII_Oxy"/>
    <property type="match status" value="1"/>
</dbReference>
<comment type="caution">
    <text evidence="3">The sequence shown here is derived from an EMBL/GenBank/DDBJ whole genome shotgun (WGS) entry which is preliminary data.</text>
</comment>
<name>A0AA39P400_9AGAR</name>
<protein>
    <submittedName>
        <fullName evidence="3">Gibberellin 2-oxidase</fullName>
    </submittedName>
</protein>
<feature type="domain" description="Isopenicillin N synthase-like Fe(2+) 2OG dioxygenase" evidence="1">
    <location>
        <begin position="213"/>
        <end position="276"/>
    </location>
</feature>
<evidence type="ECO:0000313" key="3">
    <source>
        <dbReference type="EMBL" id="KAK0476870.1"/>
    </source>
</evidence>
<evidence type="ECO:0000259" key="1">
    <source>
        <dbReference type="Pfam" id="PF03171"/>
    </source>
</evidence>
<reference evidence="3" key="1">
    <citation type="submission" date="2023-06" db="EMBL/GenBank/DDBJ databases">
        <authorList>
            <consortium name="Lawrence Berkeley National Laboratory"/>
            <person name="Ahrendt S."/>
            <person name="Sahu N."/>
            <person name="Indic B."/>
            <person name="Wong-Bajracharya J."/>
            <person name="Merenyi Z."/>
            <person name="Ke H.-M."/>
            <person name="Monk M."/>
            <person name="Kocsube S."/>
            <person name="Drula E."/>
            <person name="Lipzen A."/>
            <person name="Balint B."/>
            <person name="Henrissat B."/>
            <person name="Andreopoulos B."/>
            <person name="Martin F.M."/>
            <person name="Harder C.B."/>
            <person name="Rigling D."/>
            <person name="Ford K.L."/>
            <person name="Foster G.D."/>
            <person name="Pangilinan J."/>
            <person name="Papanicolaou A."/>
            <person name="Barry K."/>
            <person name="LaButti K."/>
            <person name="Viragh M."/>
            <person name="Koriabine M."/>
            <person name="Yan M."/>
            <person name="Riley R."/>
            <person name="Champramary S."/>
            <person name="Plett K.L."/>
            <person name="Tsai I.J."/>
            <person name="Slot J."/>
            <person name="Sipos G."/>
            <person name="Plett J."/>
            <person name="Nagy L.G."/>
            <person name="Grigoriev I.V."/>
        </authorList>
    </citation>
    <scope>NUCLEOTIDE SEQUENCE</scope>
    <source>
        <strain evidence="3">ICMP 16352</strain>
    </source>
</reference>
<gene>
    <name evidence="3" type="ORF">IW261DRAFT_1490514</name>
</gene>
<dbReference type="InterPro" id="IPR050231">
    <property type="entry name" value="Iron_ascorbate_oxido_reductase"/>
</dbReference>
<sequence length="351" mass="40536">MPALVHKKPQLEPYVVPPPTQVSLDWAPLAIIDLSKFDESNGKQDLAVELKDAVKRWGFWTVVGTGFTQEQLDRQLAIGNTFFKLPLEEKRKVPCDFSVGNYFGYREPTRFVSHTDVKENMEMLNVPKFTSDYLIKAFHDEIAQFHRKIWDNVIRKLLVLFAIILELPESYFVDRHSYEAPSEDHLRYMIYHPRSLEEDKKISNEWTAGHTVSLQVKDPNNEWKWVKYVPGGITCNAADTLSFLTKGYIKSTVHRVVRPPPDQAHLERLGLFYFARPGNDVPMIPAPSPVLFREGLVTEEETRVTEDSVSGYEYVRARVTNVHHRSKTRIAESAPDAVFQVKNLKVQDYYL</sequence>
<dbReference type="SUPFAM" id="SSF51197">
    <property type="entry name" value="Clavaminate synthase-like"/>
    <property type="match status" value="1"/>
</dbReference>
<dbReference type="PANTHER" id="PTHR47990">
    <property type="entry name" value="2-OXOGLUTARATE (2OG) AND FE(II)-DEPENDENT OXYGENASE SUPERFAMILY PROTEIN-RELATED"/>
    <property type="match status" value="1"/>
</dbReference>
<dbReference type="InterPro" id="IPR026992">
    <property type="entry name" value="DIOX_N"/>
</dbReference>
<proteinExistence type="predicted"/>
<dbReference type="Proteomes" id="UP001175227">
    <property type="component" value="Unassembled WGS sequence"/>
</dbReference>
<dbReference type="AlphaFoldDB" id="A0AA39P400"/>
<keyword evidence="4" id="KW-1185">Reference proteome</keyword>